<accession>A0AA86YX62</accession>
<reference evidence="1 2" key="3">
    <citation type="submission" date="2008-05" db="EMBL/GenBank/DDBJ databases">
        <authorList>
            <person name="Fulton L."/>
            <person name="Clifton S."/>
            <person name="Fulton B."/>
            <person name="Xu J."/>
            <person name="Minx P."/>
            <person name="Pepin K.H."/>
            <person name="Johnson M."/>
            <person name="Thiruvilangam P."/>
            <person name="Bhonagiri V."/>
            <person name="Nash W.E."/>
            <person name="Mardis E.R."/>
            <person name="Wilson R.K."/>
        </authorList>
    </citation>
    <scope>NUCLEOTIDE SEQUENCE [LARGE SCALE GENOMIC DNA]</scope>
    <source>
        <strain evidence="1 2">ATCC 25827</strain>
    </source>
</reference>
<name>A0AA86YX62_PROST</name>
<organism evidence="1 2">
    <name type="scientific">Providencia stuartii ATCC 25827</name>
    <dbReference type="NCBI Taxonomy" id="471874"/>
    <lineage>
        <taxon>Bacteria</taxon>
        <taxon>Pseudomonadati</taxon>
        <taxon>Pseudomonadota</taxon>
        <taxon>Gammaproteobacteria</taxon>
        <taxon>Enterobacterales</taxon>
        <taxon>Morganellaceae</taxon>
        <taxon>Providencia</taxon>
    </lineage>
</organism>
<evidence type="ECO:0000313" key="2">
    <source>
        <dbReference type="Proteomes" id="UP000004506"/>
    </source>
</evidence>
<protein>
    <submittedName>
        <fullName evidence="1">Uncharacterized protein</fullName>
    </submittedName>
</protein>
<comment type="caution">
    <text evidence="1">The sequence shown here is derived from an EMBL/GenBank/DDBJ whole genome shotgun (WGS) entry which is preliminary data.</text>
</comment>
<reference evidence="2" key="1">
    <citation type="submission" date="2008-04" db="EMBL/GenBank/DDBJ databases">
        <title>Draft genome sequence of Providencia stuartii (ATCC 25827).</title>
        <authorList>
            <person name="Sudarsanam P."/>
            <person name="Ley R."/>
            <person name="Guruge J."/>
            <person name="Turnbaugh P.J."/>
            <person name="Mahowald M."/>
            <person name="Liep D."/>
            <person name="Gordon J."/>
        </authorList>
    </citation>
    <scope>NUCLEOTIDE SEQUENCE [LARGE SCALE GENOMIC DNA]</scope>
    <source>
        <strain evidence="2">ATCC 25827</strain>
    </source>
</reference>
<dbReference type="EMBL" id="ABJD02000101">
    <property type="protein sequence ID" value="EDU60199.1"/>
    <property type="molecule type" value="Genomic_DNA"/>
</dbReference>
<dbReference type="Proteomes" id="UP000004506">
    <property type="component" value="Unassembled WGS sequence"/>
</dbReference>
<dbReference type="AlphaFoldDB" id="A0AA86YX62"/>
<proteinExistence type="predicted"/>
<evidence type="ECO:0000313" key="1">
    <source>
        <dbReference type="EMBL" id="EDU60199.1"/>
    </source>
</evidence>
<gene>
    <name evidence="1" type="ORF">PROSTU_03405</name>
</gene>
<reference evidence="2" key="2">
    <citation type="submission" date="2008-04" db="EMBL/GenBank/DDBJ databases">
        <title>Draft genome sequence of Providencia stuartii(ATCC 25827).</title>
        <authorList>
            <person name="Sudarsanam P."/>
            <person name="Ley R."/>
            <person name="Guruge J."/>
            <person name="Turnbaugh P.J."/>
            <person name="Mahowald M."/>
            <person name="Liep D."/>
            <person name="Gordon J."/>
        </authorList>
    </citation>
    <scope>NUCLEOTIDE SEQUENCE [LARGE SCALE GENOMIC DNA]</scope>
    <source>
        <strain evidence="2">ATCC 25827</strain>
    </source>
</reference>
<sequence length="39" mass="4412">MIKLMSRSGGSRGYFRENAINLAQCGLGYKMKKLKGFKE</sequence>